<dbReference type="PANTHER" id="PTHR12110">
    <property type="entry name" value="HYDROXYPYRUVATE ISOMERASE"/>
    <property type="match status" value="1"/>
</dbReference>
<dbReference type="InterPro" id="IPR036237">
    <property type="entry name" value="Xyl_isomerase-like_sf"/>
</dbReference>
<reference evidence="2" key="1">
    <citation type="submission" date="2020-01" db="EMBL/GenBank/DDBJ databases">
        <authorList>
            <person name="Meier V. D."/>
            <person name="Meier V D."/>
        </authorList>
    </citation>
    <scope>NUCLEOTIDE SEQUENCE</scope>
    <source>
        <strain evidence="2">HLG_WM_MAG_09</strain>
    </source>
</reference>
<gene>
    <name evidence="2" type="ORF">HELGO_WM35090</name>
</gene>
<sequence length="295" mass="33234">MKLQLSNAPCSWGVEFAGNPDNPPWHKVLDDIRDAGYGATELGPLGYLPKDTGELREALESRNLKLLAGTLFHHLHVPSKRDEVLEFTRQSCEILQPLGAKYMVVIDHVCSPRTEQAGQVETATRLSNDDWNSMMETIRQASRICVDHGIMPTMHAHTGTFIEYRDELDKAMNDLDEDLMGLCIDTGHCQYAGMDPVEVIRTYAPRVKYLHFKDIDAKVHQQVVDEKIDFYKAVGDGIFTPLGEGCVDFAGVKQVLQDIDFDGWVTVEQDIDPTKEADPLRDARLSREFIEKAVM</sequence>
<dbReference type="AlphaFoldDB" id="A0A6S6STF2"/>
<dbReference type="InterPro" id="IPR013022">
    <property type="entry name" value="Xyl_isomerase-like_TIM-brl"/>
</dbReference>
<dbReference type="GO" id="GO:0050114">
    <property type="term" value="F:myo-inosose-2 dehydratase activity"/>
    <property type="evidence" value="ECO:0007669"/>
    <property type="project" value="UniProtKB-EC"/>
</dbReference>
<dbReference type="Gene3D" id="3.20.20.150">
    <property type="entry name" value="Divalent-metal-dependent TIM barrel enzymes"/>
    <property type="match status" value="1"/>
</dbReference>
<proteinExistence type="predicted"/>
<evidence type="ECO:0000259" key="1">
    <source>
        <dbReference type="Pfam" id="PF01261"/>
    </source>
</evidence>
<keyword evidence="2" id="KW-0456">Lyase</keyword>
<dbReference type="EC" id="4.2.1.44" evidence="2"/>
<dbReference type="EMBL" id="CACVAT010000213">
    <property type="protein sequence ID" value="CAA6813819.1"/>
    <property type="molecule type" value="Genomic_DNA"/>
</dbReference>
<dbReference type="PANTHER" id="PTHR12110:SF41">
    <property type="entry name" value="INOSOSE DEHYDRATASE"/>
    <property type="match status" value="1"/>
</dbReference>
<evidence type="ECO:0000313" key="2">
    <source>
        <dbReference type="EMBL" id="CAA6813819.1"/>
    </source>
</evidence>
<protein>
    <submittedName>
        <fullName evidence="2">Inosose dehydratase (EC)</fullName>
        <ecNumber evidence="2">4.2.1.44</ecNumber>
    </submittedName>
</protein>
<dbReference type="InterPro" id="IPR050312">
    <property type="entry name" value="IolE/XylAMocC-like"/>
</dbReference>
<accession>A0A6S6STF2</accession>
<dbReference type="SUPFAM" id="SSF51658">
    <property type="entry name" value="Xylose isomerase-like"/>
    <property type="match status" value="1"/>
</dbReference>
<name>A0A6S6STF2_9GAMM</name>
<feature type="domain" description="Xylose isomerase-like TIM barrel" evidence="1">
    <location>
        <begin position="30"/>
        <end position="290"/>
    </location>
</feature>
<dbReference type="Pfam" id="PF01261">
    <property type="entry name" value="AP_endonuc_2"/>
    <property type="match status" value="1"/>
</dbReference>
<organism evidence="2">
    <name type="scientific">uncultured Thiotrichaceae bacterium</name>
    <dbReference type="NCBI Taxonomy" id="298394"/>
    <lineage>
        <taxon>Bacteria</taxon>
        <taxon>Pseudomonadati</taxon>
        <taxon>Pseudomonadota</taxon>
        <taxon>Gammaproteobacteria</taxon>
        <taxon>Thiotrichales</taxon>
        <taxon>Thiotrichaceae</taxon>
        <taxon>environmental samples</taxon>
    </lineage>
</organism>